<organism evidence="2 3">
    <name type="scientific">Jiangella ureilytica</name>
    <dbReference type="NCBI Taxonomy" id="2530374"/>
    <lineage>
        <taxon>Bacteria</taxon>
        <taxon>Bacillati</taxon>
        <taxon>Actinomycetota</taxon>
        <taxon>Actinomycetes</taxon>
        <taxon>Jiangellales</taxon>
        <taxon>Jiangellaceae</taxon>
        <taxon>Jiangella</taxon>
    </lineage>
</organism>
<evidence type="ECO:0000259" key="1">
    <source>
        <dbReference type="Pfam" id="PF10593"/>
    </source>
</evidence>
<comment type="caution">
    <text evidence="2">The sequence shown here is derived from an EMBL/GenBank/DDBJ whole genome shotgun (WGS) entry which is preliminary data.</text>
</comment>
<keyword evidence="2" id="KW-0255">Endonuclease</keyword>
<accession>A0A4V6PB50</accession>
<proteinExistence type="predicted"/>
<name>A0A4V6PB50_9ACTN</name>
<protein>
    <submittedName>
        <fullName evidence="2">Endonuclease</fullName>
    </submittedName>
</protein>
<dbReference type="InterPro" id="IPR018310">
    <property type="entry name" value="Put_endonuclease_Z1-dom"/>
</dbReference>
<evidence type="ECO:0000313" key="3">
    <source>
        <dbReference type="Proteomes" id="UP000295621"/>
    </source>
</evidence>
<keyword evidence="3" id="KW-1185">Reference proteome</keyword>
<dbReference type="SUPFAM" id="SSF52540">
    <property type="entry name" value="P-loop containing nucleoside triphosphate hydrolases"/>
    <property type="match status" value="1"/>
</dbReference>
<keyword evidence="2" id="KW-0540">Nuclease</keyword>
<dbReference type="EMBL" id="SMKL01000018">
    <property type="protein sequence ID" value="TDC52005.1"/>
    <property type="molecule type" value="Genomic_DNA"/>
</dbReference>
<dbReference type="OrthoDB" id="436461at2"/>
<evidence type="ECO:0000313" key="2">
    <source>
        <dbReference type="EMBL" id="TDC52005.1"/>
    </source>
</evidence>
<keyword evidence="2" id="KW-0378">Hydrolase</keyword>
<gene>
    <name evidence="2" type="ORF">E1212_10380</name>
</gene>
<dbReference type="InterPro" id="IPR027417">
    <property type="entry name" value="P-loop_NTPase"/>
</dbReference>
<sequence>MNVIDLIRQLVVVRMDFAVEKGADVTPEKLREWVTVAAEQVGSPDSLNIERLIRDIEADYNVHVGSWNALEDDTDHVPWLADRLGEKLSWKFWDRYMRFLRADQRLPPAAVRRTDEVSDDILGRLEDPHRDGPWDRRGLVAGQVQSGKTGNYIGLIAKALDTGYKLVVVLAGVHNSLRSQTQARIDEGILGFDTRAFRLASKANDSSRVGVGRLAGPRLYVNSFTSSADAGDFRLNVAQNMGIAPGGADPIVLVVKKYKSILTNLYTWATELTKERDPETGEFKVRGVPVLVIDDEADHASVNTKSASVSDETDPSVINGLIRQFLNTFDRTAYVAYTATPFANIFIDPDADHSTSGEDLFPRSFIINLPAPSTYTGPEQVFGLKQDTANAIEEVRPLPIVRKVADYGKWLPDKHRASDSLGGELPQTLRDAIVFFLMAGAVRRIRGQRHKHHSMLVHVTRFTNMQKQVAEQVEDYLEEVKQRLAFGEGSNSPLAAQVKRLYNEDLRPTTAELNLAYGLVAPAQIPSFSELWSELYLIASETKIHVVNGTSTDALEYVDHPNGISVIAIGGDKLSRGLTLEGLTVSYYLRASKMYDTLMQMGRWFGYRPGYLDVCRLYTTSGLIGWYERITAASAELQREFEAMAAVGRTPADFGLRVRQHPDGLLVSSPTKLRNAQKLSISFSGSISETVTFRAADRIANFRALDDMIGRLGRVQAGPTGMKVWRHVAPEEVLRFLSTYRADRAAYKVQPKALSDYISGRVVDGELVDWTVVLADVRGGTLCDVGGIAVGLTQRAHHNAATGSGRYTVRRLVSPGHELVDLVKDSDNWKRALKDTLRSWELNPRRKPDDEPPIRPSGLWERRLRSDRSGLLLLYPLLPSMWDDWDEDPTPFVGFAASFPWSARAKPLEYQVNLVHLKNEFGWDDEEFYE</sequence>
<dbReference type="AlphaFoldDB" id="A0A4V6PB50"/>
<dbReference type="RefSeq" id="WP_131982007.1">
    <property type="nucleotide sequence ID" value="NZ_SMKL01000018.1"/>
</dbReference>
<feature type="domain" description="Putative endonuclease Z1" evidence="1">
    <location>
        <begin position="429"/>
        <end position="664"/>
    </location>
</feature>
<reference evidence="2 3" key="1">
    <citation type="submission" date="2019-02" db="EMBL/GenBank/DDBJ databases">
        <title>Draft genome sequences of novel Actinobacteria.</title>
        <authorList>
            <person name="Sahin N."/>
            <person name="Ay H."/>
            <person name="Saygin H."/>
        </authorList>
    </citation>
    <scope>NUCLEOTIDE SEQUENCE [LARGE SCALE GENOMIC DNA]</scope>
    <source>
        <strain evidence="2 3">KC603</strain>
    </source>
</reference>
<dbReference type="Proteomes" id="UP000295621">
    <property type="component" value="Unassembled WGS sequence"/>
</dbReference>
<dbReference type="Pfam" id="PF10593">
    <property type="entry name" value="Z1"/>
    <property type="match status" value="1"/>
</dbReference>
<dbReference type="GO" id="GO:0004519">
    <property type="term" value="F:endonuclease activity"/>
    <property type="evidence" value="ECO:0007669"/>
    <property type="project" value="UniProtKB-KW"/>
</dbReference>